<dbReference type="Proteomes" id="UP000450676">
    <property type="component" value="Unassembled WGS sequence"/>
</dbReference>
<dbReference type="PRINTS" id="PR00111">
    <property type="entry name" value="ABHYDROLASE"/>
</dbReference>
<dbReference type="SUPFAM" id="SSF53474">
    <property type="entry name" value="alpha/beta-Hydrolases"/>
    <property type="match status" value="1"/>
</dbReference>
<dbReference type="AlphaFoldDB" id="A0A7X4HIP8"/>
<protein>
    <submittedName>
        <fullName evidence="2">Alpha/beta fold hydrolase</fullName>
    </submittedName>
</protein>
<dbReference type="GO" id="GO:0016787">
    <property type="term" value="F:hydrolase activity"/>
    <property type="evidence" value="ECO:0007669"/>
    <property type="project" value="UniProtKB-KW"/>
</dbReference>
<dbReference type="EMBL" id="WWCU01000048">
    <property type="protein sequence ID" value="MYN10895.1"/>
    <property type="molecule type" value="Genomic_DNA"/>
</dbReference>
<dbReference type="PANTHER" id="PTHR43433:SF5">
    <property type="entry name" value="AB HYDROLASE-1 DOMAIN-CONTAINING PROTEIN"/>
    <property type="match status" value="1"/>
</dbReference>
<feature type="domain" description="AB hydrolase-1" evidence="1">
    <location>
        <begin position="40"/>
        <end position="264"/>
    </location>
</feature>
<proteinExistence type="predicted"/>
<dbReference type="Pfam" id="PF00561">
    <property type="entry name" value="Abhydrolase_1"/>
    <property type="match status" value="1"/>
</dbReference>
<organism evidence="2 3">
    <name type="scientific">Pseudoduganella aquatica</name>
    <dbReference type="NCBI Taxonomy" id="2660641"/>
    <lineage>
        <taxon>Bacteria</taxon>
        <taxon>Pseudomonadati</taxon>
        <taxon>Pseudomonadota</taxon>
        <taxon>Betaproteobacteria</taxon>
        <taxon>Burkholderiales</taxon>
        <taxon>Oxalobacteraceae</taxon>
        <taxon>Telluria group</taxon>
        <taxon>Pseudoduganella</taxon>
    </lineage>
</organism>
<dbReference type="Gene3D" id="3.40.50.1820">
    <property type="entry name" value="alpha/beta hydrolase"/>
    <property type="match status" value="1"/>
</dbReference>
<dbReference type="InterPro" id="IPR029058">
    <property type="entry name" value="AB_hydrolase_fold"/>
</dbReference>
<dbReference type="PANTHER" id="PTHR43433">
    <property type="entry name" value="HYDROLASE, ALPHA/BETA FOLD FAMILY PROTEIN"/>
    <property type="match status" value="1"/>
</dbReference>
<evidence type="ECO:0000313" key="3">
    <source>
        <dbReference type="Proteomes" id="UP000450676"/>
    </source>
</evidence>
<comment type="caution">
    <text evidence="2">The sequence shown here is derived from an EMBL/GenBank/DDBJ whole genome shotgun (WGS) entry which is preliminary data.</text>
</comment>
<name>A0A7X4HIP8_9BURK</name>
<keyword evidence="2" id="KW-0378">Hydrolase</keyword>
<evidence type="ECO:0000259" key="1">
    <source>
        <dbReference type="Pfam" id="PF00561"/>
    </source>
</evidence>
<sequence length="283" mass="30250">MSTYAADQAATQFATINGDSIAYRKIGSGSPLVLANRMRGTLDTWDPLFLDGLAAAHTVITFDYPGVGYSSGKLPADMSDVANIVAALAAQLGLDKFAMGGWSWGGFVAQTMVVEHPELVTHAVIIGANPVGENALPIQQAFLDRALKPVNDLADEEVLFFEPKSARSMAAAKASHERIHARGGVTEKIPATMDEFMAFLGAARTAHADAKGRRARLAQSTTPMLILGGSNDISTPSANWYPLLGQIPRAQFIMLAESGHGPQHQYPELSAQYIKDFLRLAAK</sequence>
<dbReference type="InterPro" id="IPR000073">
    <property type="entry name" value="AB_hydrolase_1"/>
</dbReference>
<reference evidence="2 3" key="1">
    <citation type="submission" date="2019-12" db="EMBL/GenBank/DDBJ databases">
        <title>Novel species isolated from a subtropical stream in China.</title>
        <authorList>
            <person name="Lu H."/>
        </authorList>
    </citation>
    <scope>NUCLEOTIDE SEQUENCE [LARGE SCALE GENOMIC DNA]</scope>
    <source>
        <strain evidence="2 3">FT127W</strain>
    </source>
</reference>
<gene>
    <name evidence="2" type="ORF">GTP77_26610</name>
</gene>
<keyword evidence="3" id="KW-1185">Reference proteome</keyword>
<dbReference type="InterPro" id="IPR050471">
    <property type="entry name" value="AB_hydrolase"/>
</dbReference>
<evidence type="ECO:0000313" key="2">
    <source>
        <dbReference type="EMBL" id="MYN10895.1"/>
    </source>
</evidence>
<dbReference type="RefSeq" id="WP_161075176.1">
    <property type="nucleotide sequence ID" value="NZ_CP086370.1"/>
</dbReference>
<accession>A0A7X4HIP8</accession>